<dbReference type="PANTHER" id="PTHR11895">
    <property type="entry name" value="TRANSAMIDASE"/>
    <property type="match status" value="1"/>
</dbReference>
<proteinExistence type="inferred from homology"/>
<organism evidence="3 4">
    <name type="scientific">Saccharothrix espanaensis (strain ATCC 51144 / DSM 44229 / JCM 9112 / NBRC 15066 / NRRL 15764)</name>
    <dbReference type="NCBI Taxonomy" id="1179773"/>
    <lineage>
        <taxon>Bacteria</taxon>
        <taxon>Bacillati</taxon>
        <taxon>Actinomycetota</taxon>
        <taxon>Actinomycetes</taxon>
        <taxon>Pseudonocardiales</taxon>
        <taxon>Pseudonocardiaceae</taxon>
        <taxon>Saccharothrix</taxon>
    </lineage>
</organism>
<dbReference type="SUPFAM" id="SSF75304">
    <property type="entry name" value="Amidase signature (AS) enzymes"/>
    <property type="match status" value="1"/>
</dbReference>
<dbReference type="Pfam" id="PF01425">
    <property type="entry name" value="Amidase"/>
    <property type="match status" value="1"/>
</dbReference>
<evidence type="ECO:0000256" key="1">
    <source>
        <dbReference type="ARBA" id="ARBA00009199"/>
    </source>
</evidence>
<dbReference type="InterPro" id="IPR023631">
    <property type="entry name" value="Amidase_dom"/>
</dbReference>
<dbReference type="KEGG" id="sesp:BN6_10760"/>
<dbReference type="HOGENOM" id="CLU_009600_0_4_11"/>
<sequence length="504" mass="52118">MAESATIENMVKGLNDVSGTGPVAGDEFAGLDGLGQAELVRTGQVTPAELLEAALARIGRVNPAVNAVVTTMAGQARATAAGPLPDGPFTGVPFLLKDGGGVGYAGVPMTSASRFLADYVPTQDGELTRRYKAAGLVVCGKTNLSEFGLLPTTEPELHGPTRNPWDLALSAGGSSGGAAAAVAARMVPMANASDSGGSIRVPAANCGVFGMKPTRLRISSARRRAGVSMRIAVLSEHAVTLSVRDCAALLDATAGPLPGDPFVAPRPPRPYLEETRRDPGRLRIAVSAESPTGAPLHADCAAAVEDAARLCESLGHHVEYATPRLDAAALGKAFATVSAGGLAWDIARFERLLGKTATAADFEPATWAMVERGRAGTISLAGYLDALAELQALCDDLAAFQAPYDVWLTPTAGAPAPPLGSFDAPADDPTRGQRFAAAYLPFTVLCNVTGQPAMSVPLHWNADDVPVGVHFVGPYGDEGLLYRLAAQLEAARPWAHRRPPHSAT</sequence>
<dbReference type="Proteomes" id="UP000006281">
    <property type="component" value="Chromosome"/>
</dbReference>
<dbReference type="PATRIC" id="fig|1179773.3.peg.1077"/>
<dbReference type="InterPro" id="IPR036928">
    <property type="entry name" value="AS_sf"/>
</dbReference>
<dbReference type="EMBL" id="HE804045">
    <property type="protein sequence ID" value="CCH28402.1"/>
    <property type="molecule type" value="Genomic_DNA"/>
</dbReference>
<gene>
    <name evidence="3" type="ordered locus">BN6_10760</name>
</gene>
<evidence type="ECO:0000313" key="4">
    <source>
        <dbReference type="Proteomes" id="UP000006281"/>
    </source>
</evidence>
<dbReference type="BioCyc" id="SESP1179773:BN6_RS05300-MONOMER"/>
<dbReference type="Gene3D" id="3.90.1300.10">
    <property type="entry name" value="Amidase signature (AS) domain"/>
    <property type="match status" value="1"/>
</dbReference>
<dbReference type="PANTHER" id="PTHR11895:SF7">
    <property type="entry name" value="GLUTAMYL-TRNA(GLN) AMIDOTRANSFERASE SUBUNIT A, MITOCHONDRIAL"/>
    <property type="match status" value="1"/>
</dbReference>
<accession>K0JSB9</accession>
<protein>
    <submittedName>
        <fullName evidence="3">Amidase</fullName>
    </submittedName>
</protein>
<dbReference type="PROSITE" id="PS00571">
    <property type="entry name" value="AMIDASES"/>
    <property type="match status" value="1"/>
</dbReference>
<dbReference type="AlphaFoldDB" id="K0JSB9"/>
<dbReference type="InterPro" id="IPR000120">
    <property type="entry name" value="Amidase"/>
</dbReference>
<evidence type="ECO:0000259" key="2">
    <source>
        <dbReference type="Pfam" id="PF01425"/>
    </source>
</evidence>
<dbReference type="GO" id="GO:0003824">
    <property type="term" value="F:catalytic activity"/>
    <property type="evidence" value="ECO:0007669"/>
    <property type="project" value="InterPro"/>
</dbReference>
<feature type="domain" description="Amidase" evidence="2">
    <location>
        <begin position="49"/>
        <end position="481"/>
    </location>
</feature>
<dbReference type="STRING" id="1179773.BN6_10760"/>
<reference evidence="3 4" key="1">
    <citation type="journal article" date="2012" name="BMC Genomics">
        <title>Complete genome sequence of Saccharothrix espanaensis DSM 44229T and comparison to the other completely sequenced Pseudonocardiaceae.</title>
        <authorList>
            <person name="Strobel T."/>
            <person name="Al-Dilaimi A."/>
            <person name="Blom J."/>
            <person name="Gessner A."/>
            <person name="Kalinowski J."/>
            <person name="Luzhetska M."/>
            <person name="Puhler A."/>
            <person name="Szczepanowski R."/>
            <person name="Bechthold A."/>
            <person name="Ruckert C."/>
        </authorList>
    </citation>
    <scope>NUCLEOTIDE SEQUENCE [LARGE SCALE GENOMIC DNA]</scope>
    <source>
        <strain evidence="4">ATCC 51144 / DSM 44229 / JCM 9112 / NBRC 15066 / NRRL 15764</strain>
    </source>
</reference>
<dbReference type="InterPro" id="IPR020556">
    <property type="entry name" value="Amidase_CS"/>
</dbReference>
<keyword evidence="4" id="KW-1185">Reference proteome</keyword>
<dbReference type="eggNOG" id="COG0154">
    <property type="taxonomic scope" value="Bacteria"/>
</dbReference>
<comment type="similarity">
    <text evidence="1">Belongs to the amidase family.</text>
</comment>
<name>K0JSB9_SACES</name>
<evidence type="ECO:0000313" key="3">
    <source>
        <dbReference type="EMBL" id="CCH28402.1"/>
    </source>
</evidence>